<sequence length="44" mass="5426">MKWVLKNHKEYKREIMFKTTEIQMKKRKIMNFNEVGMHSALLTL</sequence>
<name>D1P2Y2_9GAMM</name>
<proteinExistence type="predicted"/>
<dbReference type="HOGENOM" id="CLU_3220683_0_0_6"/>
<evidence type="ECO:0000313" key="1">
    <source>
        <dbReference type="EMBL" id="EFB72487.1"/>
    </source>
</evidence>
<protein>
    <submittedName>
        <fullName evidence="1">Uncharacterized protein</fullName>
    </submittedName>
</protein>
<accession>D1P2Y2</accession>
<keyword evidence="2" id="KW-1185">Reference proteome</keyword>
<organism evidence="1 2">
    <name type="scientific">Providencia rustigianii DSM 4541</name>
    <dbReference type="NCBI Taxonomy" id="500637"/>
    <lineage>
        <taxon>Bacteria</taxon>
        <taxon>Pseudomonadati</taxon>
        <taxon>Pseudomonadota</taxon>
        <taxon>Gammaproteobacteria</taxon>
        <taxon>Enterobacterales</taxon>
        <taxon>Morganellaceae</taxon>
        <taxon>Providencia</taxon>
    </lineage>
</organism>
<dbReference type="AlphaFoldDB" id="D1P2Y2"/>
<dbReference type="RefSeq" id="WP_006814604.1">
    <property type="nucleotide sequence ID" value="NZ_GG703818.1"/>
</dbReference>
<gene>
    <name evidence="1" type="ORF">PROVRUST_06563</name>
</gene>
<dbReference type="Proteomes" id="UP000005512">
    <property type="component" value="Unassembled WGS sequence"/>
</dbReference>
<comment type="caution">
    <text evidence="1">The sequence shown here is derived from an EMBL/GenBank/DDBJ whole genome shotgun (WGS) entry which is preliminary data.</text>
</comment>
<evidence type="ECO:0000313" key="2">
    <source>
        <dbReference type="Proteomes" id="UP000005512"/>
    </source>
</evidence>
<dbReference type="EMBL" id="ABXV02000023">
    <property type="protein sequence ID" value="EFB72487.1"/>
    <property type="molecule type" value="Genomic_DNA"/>
</dbReference>
<reference evidence="1" key="1">
    <citation type="submission" date="2009-12" db="EMBL/GenBank/DDBJ databases">
        <authorList>
            <person name="Weinstock G."/>
            <person name="Sodergren E."/>
            <person name="Clifton S."/>
            <person name="Fulton L."/>
            <person name="Fulton B."/>
            <person name="Courtney L."/>
            <person name="Fronick C."/>
            <person name="Harrison M."/>
            <person name="Strong C."/>
            <person name="Farmer C."/>
            <person name="Delahaunty K."/>
            <person name="Markovic C."/>
            <person name="Hall O."/>
            <person name="Minx P."/>
            <person name="Tomlinson C."/>
            <person name="Mitreva M."/>
            <person name="Nelson J."/>
            <person name="Hou S."/>
            <person name="Wollam A."/>
            <person name="Pepin K.H."/>
            <person name="Johnson M."/>
            <person name="Bhonagiri V."/>
            <person name="Nash W.E."/>
            <person name="Warren W."/>
            <person name="Chinwalla A."/>
            <person name="Mardis E.R."/>
            <person name="Wilson R.K."/>
        </authorList>
    </citation>
    <scope>NUCLEOTIDE SEQUENCE [LARGE SCALE GENOMIC DNA]</scope>
    <source>
        <strain evidence="1">DSM 4541</strain>
    </source>
</reference>